<evidence type="ECO:0000313" key="2">
    <source>
        <dbReference type="EMBL" id="MDN3563157.1"/>
    </source>
</evidence>
<dbReference type="InterPro" id="IPR027417">
    <property type="entry name" value="P-loop_NTPase"/>
</dbReference>
<accession>A0ABT8A0D1</accession>
<keyword evidence="3" id="KW-1185">Reference proteome</keyword>
<dbReference type="PIRSF" id="PIRSF009320">
    <property type="entry name" value="Nuc_binding_HP_1000"/>
    <property type="match status" value="1"/>
</dbReference>
<dbReference type="RefSeq" id="WP_290314897.1">
    <property type="nucleotide sequence ID" value="NZ_JAUFPN010000016.1"/>
</dbReference>
<dbReference type="Pfam" id="PF01656">
    <property type="entry name" value="CbiA"/>
    <property type="match status" value="1"/>
</dbReference>
<proteinExistence type="predicted"/>
<dbReference type="InterPro" id="IPR002586">
    <property type="entry name" value="CobQ/CobB/MinD/ParA_Nub-bd_dom"/>
</dbReference>
<evidence type="ECO:0000259" key="1">
    <source>
        <dbReference type="Pfam" id="PF01656"/>
    </source>
</evidence>
<dbReference type="PANTHER" id="PTHR13696">
    <property type="entry name" value="P-LOOP CONTAINING NUCLEOSIDE TRIPHOSPHATE HYDROLASE"/>
    <property type="match status" value="1"/>
</dbReference>
<dbReference type="EMBL" id="JAUFPN010000016">
    <property type="protein sequence ID" value="MDN3563157.1"/>
    <property type="molecule type" value="Genomic_DNA"/>
</dbReference>
<evidence type="ECO:0000313" key="3">
    <source>
        <dbReference type="Proteomes" id="UP001529369"/>
    </source>
</evidence>
<dbReference type="CDD" id="cd02042">
    <property type="entry name" value="ParAB_family"/>
    <property type="match status" value="1"/>
</dbReference>
<name>A0ABT8A0D1_9PROT</name>
<sequence length="210" mass="22351">MSMVSTKGGCGKTTLTAHLAVEAERVGAGPVAVIDADPQASLARWWNTRVAETPVFVQTTLADLPQRIAELRAASVRLVLIDTPGADVSHTRAIVRLSDLVLVPSRPSPLDLGTLGSTVEMIEAESTPLLFVLNAVTPRTRISTQAVMALSQHGPVGAVLHQRNDYAASMTDGRVASELDPSSKSAEEIAALWKHVHKHLRKSPSKDVTA</sequence>
<dbReference type="InterPro" id="IPR050678">
    <property type="entry name" value="DNA_Partitioning_ATPase"/>
</dbReference>
<comment type="caution">
    <text evidence="2">The sequence shown here is derived from an EMBL/GenBank/DDBJ whole genome shotgun (WGS) entry which is preliminary data.</text>
</comment>
<dbReference type="Proteomes" id="UP001529369">
    <property type="component" value="Unassembled WGS sequence"/>
</dbReference>
<protein>
    <submittedName>
        <fullName evidence="2">ParA family protein</fullName>
    </submittedName>
</protein>
<gene>
    <name evidence="2" type="ORF">QWZ14_02035</name>
</gene>
<dbReference type="SUPFAM" id="SSF52540">
    <property type="entry name" value="P-loop containing nucleoside triphosphate hydrolases"/>
    <property type="match status" value="1"/>
</dbReference>
<feature type="domain" description="CobQ/CobB/MinD/ParA nucleotide binding" evidence="1">
    <location>
        <begin position="3"/>
        <end position="171"/>
    </location>
</feature>
<organism evidence="2 3">
    <name type="scientific">Paeniroseomonas aquatica</name>
    <dbReference type="NCBI Taxonomy" id="373043"/>
    <lineage>
        <taxon>Bacteria</taxon>
        <taxon>Pseudomonadati</taxon>
        <taxon>Pseudomonadota</taxon>
        <taxon>Alphaproteobacteria</taxon>
        <taxon>Acetobacterales</taxon>
        <taxon>Acetobacteraceae</taxon>
        <taxon>Paeniroseomonas</taxon>
    </lineage>
</organism>
<dbReference type="Gene3D" id="3.40.50.300">
    <property type="entry name" value="P-loop containing nucleotide triphosphate hydrolases"/>
    <property type="match status" value="1"/>
</dbReference>
<reference evidence="3" key="1">
    <citation type="journal article" date="2019" name="Int. J. Syst. Evol. Microbiol.">
        <title>The Global Catalogue of Microorganisms (GCM) 10K type strain sequencing project: providing services to taxonomists for standard genome sequencing and annotation.</title>
        <authorList>
            <consortium name="The Broad Institute Genomics Platform"/>
            <consortium name="The Broad Institute Genome Sequencing Center for Infectious Disease"/>
            <person name="Wu L."/>
            <person name="Ma J."/>
        </authorList>
    </citation>
    <scope>NUCLEOTIDE SEQUENCE [LARGE SCALE GENOMIC DNA]</scope>
    <source>
        <strain evidence="3">CECT 7131</strain>
    </source>
</reference>
<dbReference type="PANTHER" id="PTHR13696:SF96">
    <property type="entry name" value="COBQ_COBB_MIND_PARA NUCLEOTIDE BINDING DOMAIN-CONTAINING PROTEIN"/>
    <property type="match status" value="1"/>
</dbReference>